<feature type="domain" description="Transglutaminase-like" evidence="1">
    <location>
        <begin position="119"/>
        <end position="221"/>
    </location>
</feature>
<dbReference type="Gene3D" id="3.10.620.30">
    <property type="match status" value="1"/>
</dbReference>
<gene>
    <name evidence="2" type="ORF">AMQ22_01140</name>
</gene>
<proteinExistence type="predicted"/>
<name>A0A150J3S1_9EURY</name>
<sequence length="259" mass="30431">MSKKLFIILFLLMGIVLSSFMFFSETEKLNLQLNSNNELEDRVTQSYTILQEANSTLIEKKLILYEKIQYKNKLSEDEKSLLEEQNKLNQEVFSYNVYESKDPRDFVDINDPLVLETLDQIITPNMGNAEKARAIFNYTRDEISKDEKLIRNGRIDYWNYPKNIINSKKGEYEDKIILLISMLRAAGFKESEVEVVGAKISIINSTSSDIWVELKLNGNTYLFLPRENNNFDSFNKNDIYKIYNVQELFRFNDKTLMRS</sequence>
<dbReference type="SUPFAM" id="SSF54001">
    <property type="entry name" value="Cysteine proteinases"/>
    <property type="match status" value="1"/>
</dbReference>
<dbReference type="Pfam" id="PF01841">
    <property type="entry name" value="Transglut_core"/>
    <property type="match status" value="1"/>
</dbReference>
<accession>A0A150J3S1</accession>
<dbReference type="EMBL" id="LNGC01000044">
    <property type="protein sequence ID" value="KYC51842.1"/>
    <property type="molecule type" value="Genomic_DNA"/>
</dbReference>
<dbReference type="InterPro" id="IPR038765">
    <property type="entry name" value="Papain-like_cys_pep_sf"/>
</dbReference>
<dbReference type="Proteomes" id="UP000075398">
    <property type="component" value="Unassembled WGS sequence"/>
</dbReference>
<reference evidence="2 3" key="1">
    <citation type="journal article" date="2016" name="ISME J.">
        <title>Chasing the elusive Euryarchaeota class WSA2: genomes reveal a uniquely fastidious methyl-reducing methanogen.</title>
        <authorList>
            <person name="Nobu M.K."/>
            <person name="Narihiro T."/>
            <person name="Kuroda K."/>
            <person name="Mei R."/>
            <person name="Liu W.T."/>
        </authorList>
    </citation>
    <scope>NUCLEOTIDE SEQUENCE [LARGE SCALE GENOMIC DNA]</scope>
    <source>
        <strain evidence="2">U1lsi0528_Bin055</strain>
    </source>
</reference>
<dbReference type="InterPro" id="IPR002931">
    <property type="entry name" value="Transglutaminase-like"/>
</dbReference>
<organism evidence="2 3">
    <name type="scientific">Candidatus Methanofastidiosum methylothiophilum</name>
    <dbReference type="NCBI Taxonomy" id="1705564"/>
    <lineage>
        <taxon>Archaea</taxon>
        <taxon>Methanobacteriati</taxon>
        <taxon>Methanobacteriota</taxon>
        <taxon>Stenosarchaea group</taxon>
        <taxon>Candidatus Methanofastidiosia</taxon>
        <taxon>Candidatus Methanofastidiosales</taxon>
        <taxon>Candidatus Methanofastidiosaceae</taxon>
        <taxon>Candidatus Methanofastidiosum</taxon>
    </lineage>
</organism>
<comment type="caution">
    <text evidence="2">The sequence shown here is derived from an EMBL/GenBank/DDBJ whole genome shotgun (WGS) entry which is preliminary data.</text>
</comment>
<evidence type="ECO:0000313" key="2">
    <source>
        <dbReference type="EMBL" id="KYC51842.1"/>
    </source>
</evidence>
<evidence type="ECO:0000313" key="3">
    <source>
        <dbReference type="Proteomes" id="UP000075398"/>
    </source>
</evidence>
<dbReference type="AlphaFoldDB" id="A0A150J3S1"/>
<protein>
    <recommendedName>
        <fullName evidence="1">Transglutaminase-like domain-containing protein</fullName>
    </recommendedName>
</protein>
<evidence type="ECO:0000259" key="1">
    <source>
        <dbReference type="Pfam" id="PF01841"/>
    </source>
</evidence>